<evidence type="ECO:0000313" key="2">
    <source>
        <dbReference type="EMBL" id="KAK3331298.1"/>
    </source>
</evidence>
<reference evidence="2" key="1">
    <citation type="journal article" date="2023" name="Mol. Phylogenet. Evol.">
        <title>Genome-scale phylogeny and comparative genomics of the fungal order Sordariales.</title>
        <authorList>
            <person name="Hensen N."/>
            <person name="Bonometti L."/>
            <person name="Westerberg I."/>
            <person name="Brannstrom I.O."/>
            <person name="Guillou S."/>
            <person name="Cros-Aarteil S."/>
            <person name="Calhoun S."/>
            <person name="Haridas S."/>
            <person name="Kuo A."/>
            <person name="Mondo S."/>
            <person name="Pangilinan J."/>
            <person name="Riley R."/>
            <person name="LaButti K."/>
            <person name="Andreopoulos B."/>
            <person name="Lipzen A."/>
            <person name="Chen C."/>
            <person name="Yan M."/>
            <person name="Daum C."/>
            <person name="Ng V."/>
            <person name="Clum A."/>
            <person name="Steindorff A."/>
            <person name="Ohm R.A."/>
            <person name="Martin F."/>
            <person name="Silar P."/>
            <person name="Natvig D.O."/>
            <person name="Lalanne C."/>
            <person name="Gautier V."/>
            <person name="Ament-Velasquez S.L."/>
            <person name="Kruys A."/>
            <person name="Hutchinson M.I."/>
            <person name="Powell A.J."/>
            <person name="Barry K."/>
            <person name="Miller A.N."/>
            <person name="Grigoriev I.V."/>
            <person name="Debuchy R."/>
            <person name="Gladieux P."/>
            <person name="Hiltunen Thoren M."/>
            <person name="Johannesson H."/>
        </authorList>
    </citation>
    <scope>NUCLEOTIDE SEQUENCE</scope>
    <source>
        <strain evidence="2">CBS 118394</strain>
    </source>
</reference>
<dbReference type="PANTHER" id="PTHR10622">
    <property type="entry name" value="HET DOMAIN-CONTAINING PROTEIN"/>
    <property type="match status" value="1"/>
</dbReference>
<protein>
    <submittedName>
        <fullName evidence="2">Heterokaryon incompatibility protein-domain-containing protein</fullName>
    </submittedName>
</protein>
<dbReference type="InterPro" id="IPR010730">
    <property type="entry name" value="HET"/>
</dbReference>
<dbReference type="Pfam" id="PF06985">
    <property type="entry name" value="HET"/>
    <property type="match status" value="1"/>
</dbReference>
<evidence type="ECO:0000313" key="3">
    <source>
        <dbReference type="Proteomes" id="UP001283341"/>
    </source>
</evidence>
<dbReference type="PANTHER" id="PTHR10622:SF10">
    <property type="entry name" value="HET DOMAIN-CONTAINING PROTEIN"/>
    <property type="match status" value="1"/>
</dbReference>
<keyword evidence="3" id="KW-1185">Reference proteome</keyword>
<gene>
    <name evidence="2" type="ORF">B0H66DRAFT_636191</name>
</gene>
<comment type="caution">
    <text evidence="2">The sequence shown here is derived from an EMBL/GenBank/DDBJ whole genome shotgun (WGS) entry which is preliminary data.</text>
</comment>
<proteinExistence type="predicted"/>
<dbReference type="Proteomes" id="UP001283341">
    <property type="component" value="Unassembled WGS sequence"/>
</dbReference>
<evidence type="ECO:0000259" key="1">
    <source>
        <dbReference type="Pfam" id="PF06985"/>
    </source>
</evidence>
<feature type="domain" description="Heterokaryon incompatibility" evidence="1">
    <location>
        <begin position="22"/>
        <end position="107"/>
    </location>
</feature>
<reference evidence="2" key="2">
    <citation type="submission" date="2023-06" db="EMBL/GenBank/DDBJ databases">
        <authorList>
            <consortium name="Lawrence Berkeley National Laboratory"/>
            <person name="Haridas S."/>
            <person name="Hensen N."/>
            <person name="Bonometti L."/>
            <person name="Westerberg I."/>
            <person name="Brannstrom I.O."/>
            <person name="Guillou S."/>
            <person name="Cros-Aarteil S."/>
            <person name="Calhoun S."/>
            <person name="Kuo A."/>
            <person name="Mondo S."/>
            <person name="Pangilinan J."/>
            <person name="Riley R."/>
            <person name="Labutti K."/>
            <person name="Andreopoulos B."/>
            <person name="Lipzen A."/>
            <person name="Chen C."/>
            <person name="Yanf M."/>
            <person name="Daum C."/>
            <person name="Ng V."/>
            <person name="Clum A."/>
            <person name="Steindorff A."/>
            <person name="Ohm R."/>
            <person name="Martin F."/>
            <person name="Silar P."/>
            <person name="Natvig D."/>
            <person name="Lalanne C."/>
            <person name="Gautier V."/>
            <person name="Ament-Velasquez S.L."/>
            <person name="Kruys A."/>
            <person name="Hutchinson M.I."/>
            <person name="Powell A.J."/>
            <person name="Barry K."/>
            <person name="Miller A.N."/>
            <person name="Grigoriev I.V."/>
            <person name="Debuchy R."/>
            <person name="Gladieux P."/>
            <person name="Thoren M.H."/>
            <person name="Johannesson H."/>
        </authorList>
    </citation>
    <scope>NUCLEOTIDE SEQUENCE</scope>
    <source>
        <strain evidence="2">CBS 118394</strain>
    </source>
</reference>
<accession>A0AAE0IU30</accession>
<dbReference type="AlphaFoldDB" id="A0AAE0IU30"/>
<dbReference type="EMBL" id="JAUEDM010000001">
    <property type="protein sequence ID" value="KAK3331298.1"/>
    <property type="molecule type" value="Genomic_DNA"/>
</dbReference>
<sequence length="489" mass="54938">MWLLTAKTLDTKEFIGSSTPLYALLSHTWGNEEVSFQDVQNLETTRKKKGFAKIQKCCNQALAEGLEWVWIDTCCIDKSSSVELSEAINSMWAWYRDSCVCYAFLEDVSPMAPFLNPTEFENARWFKRGWCLQELIAPAKLEFYASDWSEMGTKLGLRLQLQQITGIPTDVLLGVKPLPLLYGEGSRAFLRLQEQILAKTADYSLLLWTRERLGVRAEEPDYENLLDYRQLRRRTPYEWDPPLMTARGLRVHLYSRQGDSETAYIIWTGFMSSVAGGRSHVCVRLWPSTTGGFQAFGRASIGIWKAAICSVDEKTFQEEFELTTMYLKTEVDDEQQVRLPPSVGKSYGGLDIQVNVANHAHQGLTVGPEGMANGFSLRRPKYVMFDPTGSSLAAQTRLFIGTRGPLGTTEYVTVIIAVDRHSYQVDMVPPDSETVPLGGAQLSDRGARTFPSGGAMLYLALKDGAENRQQRYMILVEKPGLKKGCMSCT</sequence>
<name>A0AAE0IU30_9PEZI</name>
<organism evidence="2 3">
    <name type="scientific">Apodospora peruviana</name>
    <dbReference type="NCBI Taxonomy" id="516989"/>
    <lineage>
        <taxon>Eukaryota</taxon>
        <taxon>Fungi</taxon>
        <taxon>Dikarya</taxon>
        <taxon>Ascomycota</taxon>
        <taxon>Pezizomycotina</taxon>
        <taxon>Sordariomycetes</taxon>
        <taxon>Sordariomycetidae</taxon>
        <taxon>Sordariales</taxon>
        <taxon>Lasiosphaeriaceae</taxon>
        <taxon>Apodospora</taxon>
    </lineage>
</organism>